<protein>
    <submittedName>
        <fullName evidence="4">Alpha/beta hydrolase</fullName>
    </submittedName>
</protein>
<dbReference type="Gene3D" id="3.40.50.1820">
    <property type="entry name" value="alpha/beta hydrolase"/>
    <property type="match status" value="1"/>
</dbReference>
<gene>
    <name evidence="4" type="ORF">COV58_01140</name>
</gene>
<dbReference type="PANTHER" id="PTHR22946:SF9">
    <property type="entry name" value="POLYKETIDE TRANSFERASE AF380"/>
    <property type="match status" value="1"/>
</dbReference>
<keyword evidence="2" id="KW-0812">Transmembrane</keyword>
<dbReference type="InterPro" id="IPR029058">
    <property type="entry name" value="AB_hydrolase_fold"/>
</dbReference>
<accession>A0A2M6IV07</accession>
<name>A0A2M6IV07_9BACT</name>
<keyword evidence="2" id="KW-1133">Transmembrane helix</keyword>
<dbReference type="InterPro" id="IPR050261">
    <property type="entry name" value="FrsA_esterase"/>
</dbReference>
<dbReference type="EMBL" id="PCVM01000024">
    <property type="protein sequence ID" value="PIQ73692.1"/>
    <property type="molecule type" value="Genomic_DNA"/>
</dbReference>
<sequence>MKFLHISRSFLIFFIFIGIGIILFFNRKAITAMLKDKSKMVLNTKESLSPTPFPNQEVTISALRKRTYSSKLNERTLYSEKSTYDSYLTSYNSDGLKINGLLTIPKGDQPKNGWPAIVFVHGYIPPTLHKTTEKYGDYVDYLARNGFVVFKIDLRGHGDSEGTPSGAYFSADYIIDTLNAYSALQQANFVNPNKIGLWGHSMAGNVLLRAFVTTPDIPAVVIWAGAVYSYKDREKYGIQDNSYRPPADITRRAGGRLRLGEVDKESIFWQEFVPTNYLSDLKGAIQLNHAVDDDVVNIGYSRDLNELLDKTSVSHELNEYPGGGHNISGNNFVSAMEKTVEFFEKYLGS</sequence>
<organism evidence="4 5">
    <name type="scientific">Candidatus Roizmanbacteria bacterium CG11_big_fil_rev_8_21_14_0_20_36_8</name>
    <dbReference type="NCBI Taxonomy" id="1974856"/>
    <lineage>
        <taxon>Bacteria</taxon>
        <taxon>Candidatus Roizmaniibacteriota</taxon>
    </lineage>
</organism>
<dbReference type="Proteomes" id="UP000231056">
    <property type="component" value="Unassembled WGS sequence"/>
</dbReference>
<dbReference type="AlphaFoldDB" id="A0A2M6IV07"/>
<evidence type="ECO:0000313" key="5">
    <source>
        <dbReference type="Proteomes" id="UP000231056"/>
    </source>
</evidence>
<dbReference type="Pfam" id="PF12146">
    <property type="entry name" value="Hydrolase_4"/>
    <property type="match status" value="1"/>
</dbReference>
<keyword evidence="2" id="KW-0472">Membrane</keyword>
<dbReference type="InterPro" id="IPR022742">
    <property type="entry name" value="Hydrolase_4"/>
</dbReference>
<evidence type="ECO:0000259" key="3">
    <source>
        <dbReference type="Pfam" id="PF12146"/>
    </source>
</evidence>
<comment type="caution">
    <text evidence="4">The sequence shown here is derived from an EMBL/GenBank/DDBJ whole genome shotgun (WGS) entry which is preliminary data.</text>
</comment>
<feature type="domain" description="Serine aminopeptidase S33" evidence="3">
    <location>
        <begin position="116"/>
        <end position="228"/>
    </location>
</feature>
<proteinExistence type="predicted"/>
<keyword evidence="1 4" id="KW-0378">Hydrolase</keyword>
<evidence type="ECO:0000256" key="2">
    <source>
        <dbReference type="SAM" id="Phobius"/>
    </source>
</evidence>
<dbReference type="PANTHER" id="PTHR22946">
    <property type="entry name" value="DIENELACTONE HYDROLASE DOMAIN-CONTAINING PROTEIN-RELATED"/>
    <property type="match status" value="1"/>
</dbReference>
<reference evidence="4 5" key="1">
    <citation type="submission" date="2017-09" db="EMBL/GenBank/DDBJ databases">
        <title>Depth-based differentiation of microbial function through sediment-hosted aquifers and enrichment of novel symbionts in the deep terrestrial subsurface.</title>
        <authorList>
            <person name="Probst A.J."/>
            <person name="Ladd B."/>
            <person name="Jarett J.K."/>
            <person name="Geller-Mcgrath D.E."/>
            <person name="Sieber C.M."/>
            <person name="Emerson J.B."/>
            <person name="Anantharaman K."/>
            <person name="Thomas B.C."/>
            <person name="Malmstrom R."/>
            <person name="Stieglmeier M."/>
            <person name="Klingl A."/>
            <person name="Woyke T."/>
            <person name="Ryan C.M."/>
            <person name="Banfield J.F."/>
        </authorList>
    </citation>
    <scope>NUCLEOTIDE SEQUENCE [LARGE SCALE GENOMIC DNA]</scope>
    <source>
        <strain evidence="4">CG11_big_fil_rev_8_21_14_0_20_36_8</strain>
    </source>
</reference>
<dbReference type="SUPFAM" id="SSF53474">
    <property type="entry name" value="alpha/beta-Hydrolases"/>
    <property type="match status" value="1"/>
</dbReference>
<evidence type="ECO:0000313" key="4">
    <source>
        <dbReference type="EMBL" id="PIQ73692.1"/>
    </source>
</evidence>
<feature type="transmembrane region" description="Helical" evidence="2">
    <location>
        <begin position="6"/>
        <end position="25"/>
    </location>
</feature>
<evidence type="ECO:0000256" key="1">
    <source>
        <dbReference type="ARBA" id="ARBA00022801"/>
    </source>
</evidence>
<dbReference type="GO" id="GO:0052689">
    <property type="term" value="F:carboxylic ester hydrolase activity"/>
    <property type="evidence" value="ECO:0007669"/>
    <property type="project" value="UniProtKB-ARBA"/>
</dbReference>